<evidence type="ECO:0000256" key="5">
    <source>
        <dbReference type="ARBA" id="ARBA00022946"/>
    </source>
</evidence>
<evidence type="ECO:0000256" key="7">
    <source>
        <dbReference type="ARBA" id="ARBA00023128"/>
    </source>
</evidence>
<comment type="similarity">
    <text evidence="1 9">Belongs to the complex I NDUFS4 subunit family.</text>
</comment>
<dbReference type="PANTHER" id="PTHR12219:SF8">
    <property type="entry name" value="NADH DEHYDROGENASE [UBIQUINONE] IRON-SULFUR PROTEIN 4, MITOCHONDRIAL"/>
    <property type="match status" value="1"/>
</dbReference>
<dbReference type="GO" id="GO:0022900">
    <property type="term" value="P:electron transport chain"/>
    <property type="evidence" value="ECO:0007669"/>
    <property type="project" value="InterPro"/>
</dbReference>
<keyword evidence="2 9" id="KW-0813">Transport</keyword>
<dbReference type="EMBL" id="MVGC01000279">
    <property type="protein sequence ID" value="RJE20756.1"/>
    <property type="molecule type" value="Genomic_DNA"/>
</dbReference>
<dbReference type="OrthoDB" id="3089at2759"/>
<keyword evidence="12" id="KW-1185">Reference proteome</keyword>
<dbReference type="STRING" id="2070753.A0A3A2ZCT9"/>
<evidence type="ECO:0000256" key="4">
    <source>
        <dbReference type="ARBA" id="ARBA00022792"/>
    </source>
</evidence>
<evidence type="ECO:0000256" key="8">
    <source>
        <dbReference type="ARBA" id="ARBA00023136"/>
    </source>
</evidence>
<keyword evidence="4 9" id="KW-0999">Mitochondrion inner membrane</keyword>
<dbReference type="PANTHER" id="PTHR12219">
    <property type="entry name" value="NADH-UBIQUINONE OXIDOREDUCTASE"/>
    <property type="match status" value="1"/>
</dbReference>
<gene>
    <name evidence="11" type="ORF">PHISCL_06901</name>
</gene>
<keyword evidence="3 9" id="KW-0679">Respiratory chain</keyword>
<name>A0A3A2ZCT9_9EURO</name>
<evidence type="ECO:0000256" key="1">
    <source>
        <dbReference type="ARBA" id="ARBA00005882"/>
    </source>
</evidence>
<comment type="subcellular location">
    <subcellularLocation>
        <location evidence="9">Mitochondrion inner membrane</location>
        <topology evidence="9">Peripheral membrane protein</topology>
        <orientation evidence="9">Matrix side</orientation>
    </subcellularLocation>
</comment>
<dbReference type="Gene3D" id="3.30.160.190">
    <property type="entry name" value="atu1810 like domain"/>
    <property type="match status" value="1"/>
</dbReference>
<evidence type="ECO:0000256" key="6">
    <source>
        <dbReference type="ARBA" id="ARBA00022982"/>
    </source>
</evidence>
<evidence type="ECO:0000256" key="3">
    <source>
        <dbReference type="ARBA" id="ARBA00022660"/>
    </source>
</evidence>
<dbReference type="AlphaFoldDB" id="A0A3A2ZCT9"/>
<evidence type="ECO:0000256" key="10">
    <source>
        <dbReference type="SAM" id="MobiDB-lite"/>
    </source>
</evidence>
<sequence length="219" mass="24748">MSLFRVRNVACLRPSLFTLPVNARFVSSTNVPGDKSVKTSPSDAPTTPHGRSEMISQETPSEAMARHQPDYNATVDHGTSQFSPVPKRVMDGSEPGDTVPAAVLSGAPTDLQARTVRIYRPTKPASQSGNWHSHHWRMDWDILQKGHRWENPLIGWQSSADCMQGTHLNFKSKEDAINFAQKQGYEYFVQEPNERRFVPKAYANNFVHEPKKLKYIKTK</sequence>
<organism evidence="11 12">
    <name type="scientific">Aspergillus sclerotialis</name>
    <dbReference type="NCBI Taxonomy" id="2070753"/>
    <lineage>
        <taxon>Eukaryota</taxon>
        <taxon>Fungi</taxon>
        <taxon>Dikarya</taxon>
        <taxon>Ascomycota</taxon>
        <taxon>Pezizomycotina</taxon>
        <taxon>Eurotiomycetes</taxon>
        <taxon>Eurotiomycetidae</taxon>
        <taxon>Eurotiales</taxon>
        <taxon>Aspergillaceae</taxon>
        <taxon>Aspergillus</taxon>
        <taxon>Aspergillus subgen. Polypaecilum</taxon>
    </lineage>
</organism>
<evidence type="ECO:0000256" key="2">
    <source>
        <dbReference type="ARBA" id="ARBA00022448"/>
    </source>
</evidence>
<keyword evidence="6 9" id="KW-0249">Electron transport</keyword>
<keyword evidence="5 9" id="KW-0809">Transit peptide</keyword>
<dbReference type="FunFam" id="3.30.160.190:FF:000001">
    <property type="entry name" value="NADH-ubiquinone oxidoreductase 21 kDa subunit mitochondrial"/>
    <property type="match status" value="1"/>
</dbReference>
<dbReference type="InterPro" id="IPR038532">
    <property type="entry name" value="NDUFS4-like_sf"/>
</dbReference>
<proteinExistence type="inferred from homology"/>
<evidence type="ECO:0000313" key="12">
    <source>
        <dbReference type="Proteomes" id="UP000266188"/>
    </source>
</evidence>
<accession>A0A3A2ZCT9</accession>
<protein>
    <recommendedName>
        <fullName evidence="9">NADH dehydrogenase [ubiquinone] iron-sulfur protein 4, mitochondrial</fullName>
    </recommendedName>
</protein>
<evidence type="ECO:0000313" key="11">
    <source>
        <dbReference type="EMBL" id="RJE20756.1"/>
    </source>
</evidence>
<dbReference type="GO" id="GO:0005743">
    <property type="term" value="C:mitochondrial inner membrane"/>
    <property type="evidence" value="ECO:0007669"/>
    <property type="project" value="UniProtKB-SubCell"/>
</dbReference>
<reference evidence="12" key="1">
    <citation type="submission" date="2017-02" db="EMBL/GenBank/DDBJ databases">
        <authorList>
            <person name="Tafer H."/>
            <person name="Lopandic K."/>
        </authorList>
    </citation>
    <scope>NUCLEOTIDE SEQUENCE [LARGE SCALE GENOMIC DNA]</scope>
    <source>
        <strain evidence="12">CBS 366.77</strain>
    </source>
</reference>
<feature type="region of interest" description="Disordered" evidence="10">
    <location>
        <begin position="27"/>
        <end position="99"/>
    </location>
</feature>
<evidence type="ECO:0000256" key="9">
    <source>
        <dbReference type="RuleBase" id="RU367010"/>
    </source>
</evidence>
<comment type="function">
    <text evidence="9">Accessory subunit of the mitochondrial membrane respiratory chain NADH dehydrogenase (Complex I), that is believed not to be involved in catalysis. Complex I functions in the transfer of electrons from NADH to the respiratory chain. The immediate electron acceptor for the enzyme is believed to be ubiquinone.</text>
</comment>
<dbReference type="InterPro" id="IPR006885">
    <property type="entry name" value="NADH_UbQ_FeS_4_mit-like"/>
</dbReference>
<keyword evidence="7 9" id="KW-0496">Mitochondrion</keyword>
<comment type="caution">
    <text evidence="11">The sequence shown here is derived from an EMBL/GenBank/DDBJ whole genome shotgun (WGS) entry which is preliminary data.</text>
</comment>
<keyword evidence="8 9" id="KW-0472">Membrane</keyword>
<dbReference type="Pfam" id="PF04800">
    <property type="entry name" value="NDUS4"/>
    <property type="match status" value="1"/>
</dbReference>
<dbReference type="Proteomes" id="UP000266188">
    <property type="component" value="Unassembled WGS sequence"/>
</dbReference>